<evidence type="ECO:0000313" key="1">
    <source>
        <dbReference type="EMBL" id="MCA9387393.1"/>
    </source>
</evidence>
<evidence type="ECO:0000313" key="2">
    <source>
        <dbReference type="Proteomes" id="UP000714915"/>
    </source>
</evidence>
<name>A0A955LC23_9BACT</name>
<organism evidence="1 2">
    <name type="scientific">Candidatus Dojkabacteria bacterium</name>
    <dbReference type="NCBI Taxonomy" id="2099670"/>
    <lineage>
        <taxon>Bacteria</taxon>
        <taxon>Candidatus Dojkabacteria</taxon>
    </lineage>
</organism>
<comment type="caution">
    <text evidence="1">The sequence shown here is derived from an EMBL/GenBank/DDBJ whole genome shotgun (WGS) entry which is preliminary data.</text>
</comment>
<proteinExistence type="predicted"/>
<dbReference type="EMBL" id="JAGQLF010000112">
    <property type="protein sequence ID" value="MCA9387393.1"/>
    <property type="molecule type" value="Genomic_DNA"/>
</dbReference>
<reference evidence="1" key="2">
    <citation type="journal article" date="2021" name="Microbiome">
        <title>Successional dynamics and alternative stable states in a saline activated sludge microbial community over 9 years.</title>
        <authorList>
            <person name="Wang Y."/>
            <person name="Ye J."/>
            <person name="Ju F."/>
            <person name="Liu L."/>
            <person name="Boyd J.A."/>
            <person name="Deng Y."/>
            <person name="Parks D.H."/>
            <person name="Jiang X."/>
            <person name="Yin X."/>
            <person name="Woodcroft B.J."/>
            <person name="Tyson G.W."/>
            <person name="Hugenholtz P."/>
            <person name="Polz M.F."/>
            <person name="Zhang T."/>
        </authorList>
    </citation>
    <scope>NUCLEOTIDE SEQUENCE</scope>
    <source>
        <strain evidence="1">HKST-UBA09</strain>
    </source>
</reference>
<protein>
    <submittedName>
        <fullName evidence="1">Uncharacterized protein</fullName>
    </submittedName>
</protein>
<accession>A0A955LC23</accession>
<gene>
    <name evidence="1" type="ORF">KC669_05165</name>
</gene>
<dbReference type="AlphaFoldDB" id="A0A955LC23"/>
<dbReference type="Proteomes" id="UP000714915">
    <property type="component" value="Unassembled WGS sequence"/>
</dbReference>
<sequence length="77" mass="9059">MTKLNLNNYVLVQITSYGWKELEKKYGKDYIENYIISSKEVIDGEDWYKMQLHQVITRFGTMIFAANPAPIEINILI</sequence>
<reference evidence="1" key="1">
    <citation type="submission" date="2020-04" db="EMBL/GenBank/DDBJ databases">
        <authorList>
            <person name="Zhang T."/>
        </authorList>
    </citation>
    <scope>NUCLEOTIDE SEQUENCE</scope>
    <source>
        <strain evidence="1">HKST-UBA09</strain>
    </source>
</reference>